<dbReference type="Proteomes" id="UP000604046">
    <property type="component" value="Unassembled WGS sequence"/>
</dbReference>
<organism evidence="4 5">
    <name type="scientific">Symbiodinium natans</name>
    <dbReference type="NCBI Taxonomy" id="878477"/>
    <lineage>
        <taxon>Eukaryota</taxon>
        <taxon>Sar</taxon>
        <taxon>Alveolata</taxon>
        <taxon>Dinophyceae</taxon>
        <taxon>Suessiales</taxon>
        <taxon>Symbiodiniaceae</taxon>
        <taxon>Symbiodinium</taxon>
    </lineage>
</organism>
<feature type="chain" id="PRO_5032631948" description="Apple domain-containing protein" evidence="2">
    <location>
        <begin position="24"/>
        <end position="551"/>
    </location>
</feature>
<evidence type="ECO:0000256" key="1">
    <source>
        <dbReference type="SAM" id="MobiDB-lite"/>
    </source>
</evidence>
<reference evidence="4" key="1">
    <citation type="submission" date="2021-02" db="EMBL/GenBank/DDBJ databases">
        <authorList>
            <person name="Dougan E. K."/>
            <person name="Rhodes N."/>
            <person name="Thang M."/>
            <person name="Chan C."/>
        </authorList>
    </citation>
    <scope>NUCLEOTIDE SEQUENCE</scope>
</reference>
<dbReference type="SUPFAM" id="SSF56219">
    <property type="entry name" value="DNase I-like"/>
    <property type="match status" value="1"/>
</dbReference>
<accession>A0A812GEI2</accession>
<evidence type="ECO:0000256" key="2">
    <source>
        <dbReference type="SAM" id="SignalP"/>
    </source>
</evidence>
<dbReference type="Pfam" id="PF14295">
    <property type="entry name" value="PAN_4"/>
    <property type="match status" value="2"/>
</dbReference>
<dbReference type="PROSITE" id="PS50948">
    <property type="entry name" value="PAN"/>
    <property type="match status" value="2"/>
</dbReference>
<feature type="region of interest" description="Disordered" evidence="1">
    <location>
        <begin position="226"/>
        <end position="247"/>
    </location>
</feature>
<proteinExistence type="predicted"/>
<dbReference type="AlphaFoldDB" id="A0A812GEI2"/>
<dbReference type="EMBL" id="CAJNDS010000025">
    <property type="protein sequence ID" value="CAE6922422.1"/>
    <property type="molecule type" value="Genomic_DNA"/>
</dbReference>
<keyword evidence="2" id="KW-0732">Signal</keyword>
<feature type="signal peptide" evidence="2">
    <location>
        <begin position="1"/>
        <end position="23"/>
    </location>
</feature>
<evidence type="ECO:0000313" key="5">
    <source>
        <dbReference type="Proteomes" id="UP000604046"/>
    </source>
</evidence>
<gene>
    <name evidence="4" type="ORF">SNAT2548_LOCUS512</name>
</gene>
<dbReference type="InterPro" id="IPR036691">
    <property type="entry name" value="Endo/exonu/phosph_ase_sf"/>
</dbReference>
<dbReference type="Gene3D" id="3.60.10.10">
    <property type="entry name" value="Endonuclease/exonuclease/phosphatase"/>
    <property type="match status" value="1"/>
</dbReference>
<feature type="domain" description="Apple" evidence="3">
    <location>
        <begin position="243"/>
        <end position="317"/>
    </location>
</feature>
<dbReference type="Gene3D" id="3.50.4.10">
    <property type="entry name" value="Hepatocyte Growth Factor"/>
    <property type="match status" value="2"/>
</dbReference>
<protein>
    <recommendedName>
        <fullName evidence="3">Apple domain-containing protein</fullName>
    </recommendedName>
</protein>
<dbReference type="GO" id="GO:0003824">
    <property type="term" value="F:catalytic activity"/>
    <property type="evidence" value="ECO:0007669"/>
    <property type="project" value="InterPro"/>
</dbReference>
<sequence length="551" mass="59475">MQCSRLIVLLAVAAASKHKHCRGCEVSEGGGKCTRPRPWGPAFLQFKSEVQQTLVASAGSCAPFAEWPDVDGGITCGSCRALVKAEPYGGRCDRYCESFGHRCTAAAEERAENCEVLEEKRCDESISGTSDILCTCEREGTPTTPGCFGELPGLAQNEGGSVGQVSTSSASECQNSCEQNPACNSVSFCREWGCFLKDRSFTGTEATQQKGSCRTFFKMPCSVTTTPKPASTTSTPPPTEPGCFGELPGLAQNEGGSVGQVSTSSASECQSSCEQNPACNSVSFCREWGCFLKDRSFTGTEATTQKGSCRTFFKMPCSATTPMPSSTSRSGQFKLRVVSYNLYWWNAFGQNPWKGEQIIDNIRERLAPSAIGLQECDSPSRIQESTGLAQASTFAGAQGVMMDPSQLRVVAGTSGSQDLQATGKWGPRHVTWVQLADRATGRTFWHFNTHWCVHSGNGRTCNAEVRYTGAKNMLTVIREKAGNSPVVVTGDFNANMNEQGPQHFLQNGFRLAVVEWVDAIFYSEHWNLVSQGSGDAAGSDHRPVFAELELL</sequence>
<evidence type="ECO:0000259" key="3">
    <source>
        <dbReference type="PROSITE" id="PS50948"/>
    </source>
</evidence>
<evidence type="ECO:0000313" key="4">
    <source>
        <dbReference type="EMBL" id="CAE6922422.1"/>
    </source>
</evidence>
<feature type="domain" description="Apple" evidence="3">
    <location>
        <begin position="147"/>
        <end position="221"/>
    </location>
</feature>
<comment type="caution">
    <text evidence="4">The sequence shown here is derived from an EMBL/GenBank/DDBJ whole genome shotgun (WGS) entry which is preliminary data.</text>
</comment>
<name>A0A812GEI2_9DINO</name>
<dbReference type="InterPro" id="IPR005135">
    <property type="entry name" value="Endo/exonuclease/phosphatase"/>
</dbReference>
<dbReference type="Pfam" id="PF03372">
    <property type="entry name" value="Exo_endo_phos"/>
    <property type="match status" value="1"/>
</dbReference>
<dbReference type="OrthoDB" id="406928at2759"/>
<keyword evidence="5" id="KW-1185">Reference proteome</keyword>
<dbReference type="InterPro" id="IPR003609">
    <property type="entry name" value="Pan_app"/>
</dbReference>